<dbReference type="PANTHER" id="PTHR42771:SF4">
    <property type="entry name" value="IRON(3+)-HYDROXAMATE IMPORT ATP-BINDING PROTEIN FHUC"/>
    <property type="match status" value="1"/>
</dbReference>
<evidence type="ECO:0000256" key="1">
    <source>
        <dbReference type="ARBA" id="ARBA00004202"/>
    </source>
</evidence>
<evidence type="ECO:0000313" key="11">
    <source>
        <dbReference type="EMBL" id="MFD2831014.1"/>
    </source>
</evidence>
<dbReference type="InterPro" id="IPR003593">
    <property type="entry name" value="AAA+_ATPase"/>
</dbReference>
<dbReference type="SMART" id="SM00382">
    <property type="entry name" value="AAA"/>
    <property type="match status" value="1"/>
</dbReference>
<dbReference type="RefSeq" id="WP_377774594.1">
    <property type="nucleotide sequence ID" value="NZ_JBHUOQ010000004.1"/>
</dbReference>
<gene>
    <name evidence="11" type="ORF">ACFSX4_11120</name>
</gene>
<accession>A0ABW5WZT1</accession>
<keyword evidence="6 11" id="KW-0067">ATP-binding</keyword>
<name>A0ABW5WZT1_9STAP</name>
<dbReference type="InterPro" id="IPR051535">
    <property type="entry name" value="Siderophore_ABC-ATPase"/>
</dbReference>
<dbReference type="InterPro" id="IPR027417">
    <property type="entry name" value="P-loop_NTPase"/>
</dbReference>
<evidence type="ECO:0000256" key="5">
    <source>
        <dbReference type="ARBA" id="ARBA00022741"/>
    </source>
</evidence>
<evidence type="ECO:0000256" key="8">
    <source>
        <dbReference type="ARBA" id="ARBA00023065"/>
    </source>
</evidence>
<keyword evidence="8" id="KW-0406">Ion transport</keyword>
<dbReference type="InterPro" id="IPR003439">
    <property type="entry name" value="ABC_transporter-like_ATP-bd"/>
</dbReference>
<keyword evidence="12" id="KW-1185">Reference proteome</keyword>
<keyword evidence="7" id="KW-0408">Iron</keyword>
<dbReference type="Pfam" id="PF00005">
    <property type="entry name" value="ABC_tran"/>
    <property type="match status" value="1"/>
</dbReference>
<dbReference type="PANTHER" id="PTHR42771">
    <property type="entry name" value="IRON(3+)-HYDROXAMATE IMPORT ATP-BINDING PROTEIN FHUC"/>
    <property type="match status" value="1"/>
</dbReference>
<dbReference type="Gene3D" id="3.40.50.300">
    <property type="entry name" value="P-loop containing nucleotide triphosphate hydrolases"/>
    <property type="match status" value="1"/>
</dbReference>
<keyword evidence="9" id="KW-0472">Membrane</keyword>
<comment type="subcellular location">
    <subcellularLocation>
        <location evidence="1">Cell membrane</location>
        <topology evidence="1">Peripheral membrane protein</topology>
    </subcellularLocation>
</comment>
<dbReference type="InterPro" id="IPR017871">
    <property type="entry name" value="ABC_transporter-like_CS"/>
</dbReference>
<evidence type="ECO:0000256" key="3">
    <source>
        <dbReference type="ARBA" id="ARBA00022475"/>
    </source>
</evidence>
<evidence type="ECO:0000259" key="10">
    <source>
        <dbReference type="PROSITE" id="PS50893"/>
    </source>
</evidence>
<keyword evidence="2" id="KW-0813">Transport</keyword>
<dbReference type="Proteomes" id="UP001597519">
    <property type="component" value="Unassembled WGS sequence"/>
</dbReference>
<feature type="domain" description="ABC transporter" evidence="10">
    <location>
        <begin position="4"/>
        <end position="240"/>
    </location>
</feature>
<keyword evidence="5" id="KW-0547">Nucleotide-binding</keyword>
<protein>
    <submittedName>
        <fullName evidence="11">ABC transporter ATP-binding protein</fullName>
    </submittedName>
</protein>
<reference evidence="12" key="1">
    <citation type="journal article" date="2019" name="Int. J. Syst. Evol. Microbiol.">
        <title>The Global Catalogue of Microorganisms (GCM) 10K type strain sequencing project: providing services to taxonomists for standard genome sequencing and annotation.</title>
        <authorList>
            <consortium name="The Broad Institute Genomics Platform"/>
            <consortium name="The Broad Institute Genome Sequencing Center for Infectious Disease"/>
            <person name="Wu L."/>
            <person name="Ma J."/>
        </authorList>
    </citation>
    <scope>NUCLEOTIDE SEQUENCE [LARGE SCALE GENOMIC DNA]</scope>
    <source>
        <strain evidence="12">KCTC 33575</strain>
    </source>
</reference>
<dbReference type="GO" id="GO:0005524">
    <property type="term" value="F:ATP binding"/>
    <property type="evidence" value="ECO:0007669"/>
    <property type="project" value="UniProtKB-KW"/>
</dbReference>
<keyword evidence="4" id="KW-0410">Iron transport</keyword>
<evidence type="ECO:0000256" key="2">
    <source>
        <dbReference type="ARBA" id="ARBA00022448"/>
    </source>
</evidence>
<dbReference type="PROSITE" id="PS50893">
    <property type="entry name" value="ABC_TRANSPORTER_2"/>
    <property type="match status" value="1"/>
</dbReference>
<dbReference type="PROSITE" id="PS00211">
    <property type="entry name" value="ABC_TRANSPORTER_1"/>
    <property type="match status" value="1"/>
</dbReference>
<sequence>MNRLIGEAVQVQYGDRVIIKNMDIEIPDKKITSVIGPNGCGKSTLIKALSRLHPVSSGKITLDGKNIHDIPSKEIARKIAVLPQSPVVSDGLTAGELVSYGRYPYQKGMGSLSKEDKKIISWAMTVTGIEDFKYRTINDLSGGQKQRVWIAMALAQKTDIIFLDEPTTFLDISHQLEILELVTELNRLHGVTVVMVLHDINQAVRFSDYIATMKDGELVATGKVDDILNKALLHDVFKIDAVLSTDEVTGKPFILNYQLAERQYISSSKVSELNDYE</sequence>
<comment type="caution">
    <text evidence="11">The sequence shown here is derived from an EMBL/GenBank/DDBJ whole genome shotgun (WGS) entry which is preliminary data.</text>
</comment>
<evidence type="ECO:0000256" key="9">
    <source>
        <dbReference type="ARBA" id="ARBA00023136"/>
    </source>
</evidence>
<keyword evidence="3" id="KW-1003">Cell membrane</keyword>
<evidence type="ECO:0000313" key="12">
    <source>
        <dbReference type="Proteomes" id="UP001597519"/>
    </source>
</evidence>
<dbReference type="CDD" id="cd03214">
    <property type="entry name" value="ABC_Iron-Siderophores_B12_Hemin"/>
    <property type="match status" value="1"/>
</dbReference>
<evidence type="ECO:0000256" key="4">
    <source>
        <dbReference type="ARBA" id="ARBA00022496"/>
    </source>
</evidence>
<evidence type="ECO:0000256" key="7">
    <source>
        <dbReference type="ARBA" id="ARBA00023004"/>
    </source>
</evidence>
<dbReference type="SUPFAM" id="SSF52540">
    <property type="entry name" value="P-loop containing nucleoside triphosphate hydrolases"/>
    <property type="match status" value="1"/>
</dbReference>
<dbReference type="EMBL" id="JBHUOQ010000004">
    <property type="protein sequence ID" value="MFD2831014.1"/>
    <property type="molecule type" value="Genomic_DNA"/>
</dbReference>
<proteinExistence type="predicted"/>
<organism evidence="11 12">
    <name type="scientific">Corticicoccus populi</name>
    <dbReference type="NCBI Taxonomy" id="1812821"/>
    <lineage>
        <taxon>Bacteria</taxon>
        <taxon>Bacillati</taxon>
        <taxon>Bacillota</taxon>
        <taxon>Bacilli</taxon>
        <taxon>Bacillales</taxon>
        <taxon>Staphylococcaceae</taxon>
        <taxon>Corticicoccus</taxon>
    </lineage>
</organism>
<evidence type="ECO:0000256" key="6">
    <source>
        <dbReference type="ARBA" id="ARBA00022840"/>
    </source>
</evidence>